<keyword evidence="2" id="KW-1185">Reference proteome</keyword>
<dbReference type="Proteomes" id="UP000249177">
    <property type="component" value="Unassembled WGS sequence"/>
</dbReference>
<reference evidence="1 2" key="1">
    <citation type="submission" date="2018-06" db="EMBL/GenBank/DDBJ databases">
        <title>Flavobacterium sp IMCC34762, genome.</title>
        <authorList>
            <person name="Joung Y."/>
            <person name="Cho J."/>
            <person name="Song J."/>
        </authorList>
    </citation>
    <scope>NUCLEOTIDE SEQUENCE [LARGE SCALE GENOMIC DNA]</scope>
    <source>
        <strain evidence="1 2">IMCC34762</strain>
    </source>
</reference>
<dbReference type="OrthoDB" id="8263000at2"/>
<organism evidence="1 2">
    <name type="scientific">Flavobacterium aquariorum</name>
    <dbReference type="NCBI Taxonomy" id="2217670"/>
    <lineage>
        <taxon>Bacteria</taxon>
        <taxon>Pseudomonadati</taxon>
        <taxon>Bacteroidota</taxon>
        <taxon>Flavobacteriia</taxon>
        <taxon>Flavobacteriales</taxon>
        <taxon>Flavobacteriaceae</taxon>
        <taxon>Flavobacterium</taxon>
    </lineage>
</organism>
<name>A0A2W7UP42_9FLAO</name>
<dbReference type="EMBL" id="QKXH01000001">
    <property type="protein sequence ID" value="PZX95185.1"/>
    <property type="molecule type" value="Genomic_DNA"/>
</dbReference>
<comment type="caution">
    <text evidence="1">The sequence shown here is derived from an EMBL/GenBank/DDBJ whole genome shotgun (WGS) entry which is preliminary data.</text>
</comment>
<evidence type="ECO:0000313" key="1">
    <source>
        <dbReference type="EMBL" id="PZX95185.1"/>
    </source>
</evidence>
<accession>A0A2W7UP42</accession>
<dbReference type="RefSeq" id="WP_111408256.1">
    <property type="nucleotide sequence ID" value="NZ_QKXH01000001.1"/>
</dbReference>
<evidence type="ECO:0000313" key="2">
    <source>
        <dbReference type="Proteomes" id="UP000249177"/>
    </source>
</evidence>
<proteinExistence type="predicted"/>
<sequence>MKTNYFIAKDRKLLPAQDYDFLRKEGMKYIEKLGNKLWTDYNAHDPGITILEVLSYAITELGYRSSFDIKNILCDKYGTISNHTFFPASTIFPNAPLTEIDYRKLLIDIDGISNAWFLATKKTVDSSGFFAPHDNEIPIYINPVEDKLSLKSVDKNNTALQQLPLRGLNKVILELEEDPKLGDLNSTLLDFEFLDNDRWVQVNINPMFESWNNPKANLLEALSKPAKIKSKKIEKIDNTVVLTLFKTPSGVEFLTFTISCYDPSEIDIVLAHFSVPKNYLELVTLFKDKKNKVDDTFQLVHQKLHQNRNFTGDYLCLSTIESIEIGVCVDIEIEPQSNVVDVMAQIQIALFDVINPPIRFYTLAQLLEQGYHSEDLFLGPKLDHGFLKDEELINCSLPTAIHSSDIIAVLMGVKGVVSVNNLLLTAYDKNGKPIPGSSSQPWSLTLSGEVNPIFTPKKSKILLFQKKIPFLLSENNQMLVDQRIEIYKSQQKNYKLLNTNNELPYPSGTFYQLDEFYSIQDEFPQNYGLGKNQLSDKESDLRKAQVNQLKGYLHFYDQILADFFNQLYHSKNILDTATVDRSYFPKFLSKNDWTGDEFYSKNLYSTTFEDNLWIPNDDHISIYENKTDFYERRNRALDHLMSRFGESFNDYVFMMYQVNQDAKGLGELSFQFEDLIQDKQNFINDYPEISSKRGIGMDYINPNTLTPPDFWGSNSRGGYEKRVAKLLGINDISLRNVANDDSPQSQLSIPTKLGVIHFKIQSPATDLVIKWSWLQEHIFDPNAYTIHKASTKYYLYLEKDGTKIAKVDKSFGSFEAAYDYYNSLLQALNETFENFYCIEHLLLRPFLTTNQDSDLLTVCLQDDCKDEANNDPYSFKATIVLPGYLTRFRNLTFRKYAEKIFRQEAPAHVLLKICWVNANDMAQFQKAYKNWLENYRYFRIKYCSKTLLPKDESSFLLHHKEMITALNELNTMYSEGNLFDCHLSEITNPILLGNTALGTL</sequence>
<protein>
    <submittedName>
        <fullName evidence="1">Uncharacterized protein</fullName>
    </submittedName>
</protein>
<gene>
    <name evidence="1" type="ORF">DOS84_01045</name>
</gene>
<dbReference type="AlphaFoldDB" id="A0A2W7UP42"/>